<sequence>MGEFPDHPGEPDPLLTRLERVEAQLAEFHRRSAHRETVIDRLHEENQQFRDGLRRVILEPVVTDLLRLHDSLAREAQRLAEDDPRTGKLMGSFADDVTLAVERCGYELFPAVPGEPFTTGRHAPAGTVPTTDPSRDRTVAEPLAAGLLEIETGRVRRPARARLYRYEAPPATDDSVDLALVDSGPQPVHPDSVGSE</sequence>
<organism evidence="2 3">
    <name type="scientific">Actinoplanes regularis</name>
    <dbReference type="NCBI Taxonomy" id="52697"/>
    <lineage>
        <taxon>Bacteria</taxon>
        <taxon>Bacillati</taxon>
        <taxon>Actinomycetota</taxon>
        <taxon>Actinomycetes</taxon>
        <taxon>Micromonosporales</taxon>
        <taxon>Micromonosporaceae</taxon>
        <taxon>Actinoplanes</taxon>
    </lineage>
</organism>
<keyword evidence="3" id="KW-1185">Reference proteome</keyword>
<gene>
    <name evidence="2" type="ORF">SAMN06264365_108150</name>
</gene>
<evidence type="ECO:0000256" key="1">
    <source>
        <dbReference type="SAM" id="MobiDB-lite"/>
    </source>
</evidence>
<keyword evidence="2" id="KW-0346">Stress response</keyword>
<protein>
    <submittedName>
        <fullName evidence="2">Molecular chaperone GrpE (Heat shock protein)</fullName>
    </submittedName>
</protein>
<accession>A0A239AX47</accession>
<feature type="region of interest" description="Disordered" evidence="1">
    <location>
        <begin position="117"/>
        <end position="136"/>
    </location>
</feature>
<dbReference type="EMBL" id="FZNR01000008">
    <property type="protein sequence ID" value="SNR99614.1"/>
    <property type="molecule type" value="Genomic_DNA"/>
</dbReference>
<proteinExistence type="predicted"/>
<name>A0A239AX47_9ACTN</name>
<dbReference type="AlphaFoldDB" id="A0A239AX47"/>
<reference evidence="2 3" key="1">
    <citation type="submission" date="2017-06" db="EMBL/GenBank/DDBJ databases">
        <authorList>
            <person name="Kim H.J."/>
            <person name="Triplett B.A."/>
        </authorList>
    </citation>
    <scope>NUCLEOTIDE SEQUENCE [LARGE SCALE GENOMIC DNA]</scope>
    <source>
        <strain evidence="2 3">DSM 43151</strain>
    </source>
</reference>
<dbReference type="Proteomes" id="UP000198415">
    <property type="component" value="Unassembled WGS sequence"/>
</dbReference>
<evidence type="ECO:0000313" key="3">
    <source>
        <dbReference type="Proteomes" id="UP000198415"/>
    </source>
</evidence>
<feature type="region of interest" description="Disordered" evidence="1">
    <location>
        <begin position="173"/>
        <end position="196"/>
    </location>
</feature>
<dbReference type="RefSeq" id="WP_179277219.1">
    <property type="nucleotide sequence ID" value="NZ_BOMU01000050.1"/>
</dbReference>
<evidence type="ECO:0000313" key="2">
    <source>
        <dbReference type="EMBL" id="SNR99614.1"/>
    </source>
</evidence>